<proteinExistence type="inferred from homology"/>
<evidence type="ECO:0000256" key="5">
    <source>
        <dbReference type="ARBA" id="ARBA00022741"/>
    </source>
</evidence>
<organism evidence="10 11">
    <name type="scientific">Candidatus Wolfebacteria bacterium CG_4_9_14_0_8_um_filter_39_46</name>
    <dbReference type="NCBI Taxonomy" id="1975064"/>
    <lineage>
        <taxon>Bacteria</taxon>
        <taxon>Candidatus Wolfeibacteriota</taxon>
    </lineage>
</organism>
<comment type="similarity">
    <text evidence="2">Belongs to the phosphoenolpyruvate carboxykinase (ATP) family.</text>
</comment>
<dbReference type="SUPFAM" id="SSF53795">
    <property type="entry name" value="PEP carboxykinase-like"/>
    <property type="match status" value="1"/>
</dbReference>
<dbReference type="EMBL" id="PFTL01000016">
    <property type="protein sequence ID" value="PJB83987.1"/>
    <property type="molecule type" value="Genomic_DNA"/>
</dbReference>
<dbReference type="Gene3D" id="3.90.228.20">
    <property type="match status" value="1"/>
</dbReference>
<comment type="pathway">
    <text evidence="1">Carbohydrate biosynthesis; gluconeogenesis.</text>
</comment>
<keyword evidence="6" id="KW-0210">Decarboxylase</keyword>
<dbReference type="InterPro" id="IPR008210">
    <property type="entry name" value="PEP_carboxykinase_N"/>
</dbReference>
<evidence type="ECO:0000256" key="8">
    <source>
        <dbReference type="ARBA" id="ARBA00023239"/>
    </source>
</evidence>
<dbReference type="Proteomes" id="UP000230577">
    <property type="component" value="Unassembled WGS sequence"/>
</dbReference>
<dbReference type="GO" id="GO:0004612">
    <property type="term" value="F:phosphoenolpyruvate carboxykinase (ATP) activity"/>
    <property type="evidence" value="ECO:0007669"/>
    <property type="project" value="UniProtKB-EC"/>
</dbReference>
<sequence>MEIDLNQFELVVKRIEEKAWSEGRLLSNPSDSVLKELTGKEPEAKETKYDNFVVESEPTSRAAMFTKNSIDYPFGEEELKLLAQAEKYLSREKLILIDRVVGNENSGISARLIVPERFAHVALGGGNLQIPTKGEIDSPTYQILMFFDEAFEKNKSKPLSQKDITIRLSHLDDGRMIKIIRNSNYIGEWKKGIFAGEDWRVKLKKKGIFLHAGCREDYLLSAKGEYQTVRSLIVALSANGKTTLTCRILARKGKEKSWVIQDDGGTLAPDGSFYGFEKGGIYAKTESVNPKEQIEIFYGLHKPDTLLENVYVDKEGDFDFYNLTRTSNGRAVIRRRDFLHASPYIDVGRIDNLILISRGSLLPAISKLTPEQAAFLMVDGRAMESSAGDPTQAGRIRSEFFYDPFVAGNRAEHANNFYEIIKGLPHLNCYLINTGGIGEGEQYKNISVGDTLAILDSLFRGGLGPEDWLSAPTGFQVPKAVRAVDDIYFHPEKLYSAGEFEERQKELNRMRWEAIEKVGSGLHQNIKKAFERH</sequence>
<accession>A0A2M8DA20</accession>
<evidence type="ECO:0000256" key="4">
    <source>
        <dbReference type="ARBA" id="ARBA00022432"/>
    </source>
</evidence>
<gene>
    <name evidence="10" type="ORF">CO087_00750</name>
</gene>
<dbReference type="UniPathway" id="UPA00138"/>
<dbReference type="SUPFAM" id="SSF68923">
    <property type="entry name" value="PEP carboxykinase N-terminal domain"/>
    <property type="match status" value="1"/>
</dbReference>
<dbReference type="InterPro" id="IPR013035">
    <property type="entry name" value="PEP_carboxykinase_C"/>
</dbReference>
<evidence type="ECO:0000256" key="3">
    <source>
        <dbReference type="ARBA" id="ARBA00012363"/>
    </source>
</evidence>
<dbReference type="GO" id="GO:0005829">
    <property type="term" value="C:cytosol"/>
    <property type="evidence" value="ECO:0007669"/>
    <property type="project" value="TreeGrafter"/>
</dbReference>
<keyword evidence="7" id="KW-0067">ATP-binding</keyword>
<protein>
    <recommendedName>
        <fullName evidence="3">phosphoenolpyruvate carboxykinase (ATP)</fullName>
        <ecNumber evidence="3">4.1.1.49</ecNumber>
    </recommendedName>
</protein>
<evidence type="ECO:0000256" key="2">
    <source>
        <dbReference type="ARBA" id="ARBA00006052"/>
    </source>
</evidence>
<comment type="caution">
    <text evidence="10">The sequence shown here is derived from an EMBL/GenBank/DDBJ whole genome shotgun (WGS) entry which is preliminary data.</text>
</comment>
<dbReference type="Gene3D" id="3.40.449.10">
    <property type="entry name" value="Phosphoenolpyruvate Carboxykinase, domain 1"/>
    <property type="match status" value="1"/>
</dbReference>
<evidence type="ECO:0000256" key="9">
    <source>
        <dbReference type="ARBA" id="ARBA00047371"/>
    </source>
</evidence>
<name>A0A2M8DA20_9BACT</name>
<dbReference type="InterPro" id="IPR001272">
    <property type="entry name" value="PEP_carboxykinase_ATP"/>
</dbReference>
<evidence type="ECO:0000313" key="11">
    <source>
        <dbReference type="Proteomes" id="UP000230577"/>
    </source>
</evidence>
<keyword evidence="8" id="KW-0456">Lyase</keyword>
<dbReference type="GO" id="GO:0006094">
    <property type="term" value="P:gluconeogenesis"/>
    <property type="evidence" value="ECO:0007669"/>
    <property type="project" value="UniProtKB-UniPathway"/>
</dbReference>
<evidence type="ECO:0000313" key="10">
    <source>
        <dbReference type="EMBL" id="PJB83987.1"/>
    </source>
</evidence>
<dbReference type="Gene3D" id="2.170.8.10">
    <property type="entry name" value="Phosphoenolpyruvate Carboxykinase, domain 2"/>
    <property type="match status" value="1"/>
</dbReference>
<evidence type="ECO:0000256" key="6">
    <source>
        <dbReference type="ARBA" id="ARBA00022793"/>
    </source>
</evidence>
<dbReference type="AlphaFoldDB" id="A0A2M8DA20"/>
<evidence type="ECO:0000256" key="7">
    <source>
        <dbReference type="ARBA" id="ARBA00022840"/>
    </source>
</evidence>
<keyword evidence="5" id="KW-0547">Nucleotide-binding</keyword>
<keyword evidence="4" id="KW-0312">Gluconeogenesis</keyword>
<dbReference type="PANTHER" id="PTHR30031:SF0">
    <property type="entry name" value="PHOSPHOENOLPYRUVATE CARBOXYKINASE (ATP)"/>
    <property type="match status" value="1"/>
</dbReference>
<evidence type="ECO:0000256" key="1">
    <source>
        <dbReference type="ARBA" id="ARBA00004742"/>
    </source>
</evidence>
<dbReference type="Pfam" id="PF01293">
    <property type="entry name" value="PEPCK_ATP"/>
    <property type="match status" value="1"/>
</dbReference>
<dbReference type="EC" id="4.1.1.49" evidence="3"/>
<reference evidence="11" key="1">
    <citation type="submission" date="2017-09" db="EMBL/GenBank/DDBJ databases">
        <title>Depth-based differentiation of microbial function through sediment-hosted aquifers and enrichment of novel symbionts in the deep terrestrial subsurface.</title>
        <authorList>
            <person name="Probst A.J."/>
            <person name="Ladd B."/>
            <person name="Jarett J.K."/>
            <person name="Geller-Mcgrath D.E."/>
            <person name="Sieber C.M.K."/>
            <person name="Emerson J.B."/>
            <person name="Anantharaman K."/>
            <person name="Thomas B.C."/>
            <person name="Malmstrom R."/>
            <person name="Stieglmeier M."/>
            <person name="Klingl A."/>
            <person name="Woyke T."/>
            <person name="Ryan C.M."/>
            <person name="Banfield J.F."/>
        </authorList>
    </citation>
    <scope>NUCLEOTIDE SEQUENCE [LARGE SCALE GENOMIC DNA]</scope>
</reference>
<dbReference type="PANTHER" id="PTHR30031">
    <property type="entry name" value="PHOSPHOENOLPYRUVATE CARBOXYKINASE ATP"/>
    <property type="match status" value="1"/>
</dbReference>
<dbReference type="GO" id="GO:0005524">
    <property type="term" value="F:ATP binding"/>
    <property type="evidence" value="ECO:0007669"/>
    <property type="project" value="UniProtKB-KW"/>
</dbReference>
<comment type="catalytic activity">
    <reaction evidence="9">
        <text>oxaloacetate + ATP = phosphoenolpyruvate + ADP + CO2</text>
        <dbReference type="Rhea" id="RHEA:18617"/>
        <dbReference type="ChEBI" id="CHEBI:16452"/>
        <dbReference type="ChEBI" id="CHEBI:16526"/>
        <dbReference type="ChEBI" id="CHEBI:30616"/>
        <dbReference type="ChEBI" id="CHEBI:58702"/>
        <dbReference type="ChEBI" id="CHEBI:456216"/>
        <dbReference type="EC" id="4.1.1.49"/>
    </reaction>
</comment>